<keyword evidence="3" id="KW-1185">Reference proteome</keyword>
<feature type="compositionally biased region" description="Low complexity" evidence="1">
    <location>
        <begin position="114"/>
        <end position="131"/>
    </location>
</feature>
<evidence type="ECO:0000256" key="1">
    <source>
        <dbReference type="SAM" id="MobiDB-lite"/>
    </source>
</evidence>
<gene>
    <name evidence="2" type="ORF">nbrc107696_02080</name>
</gene>
<protein>
    <recommendedName>
        <fullName evidence="4">YdhG-like domain-containing protein</fullName>
    </recommendedName>
</protein>
<feature type="compositionally biased region" description="Basic and acidic residues" evidence="1">
    <location>
        <begin position="146"/>
        <end position="157"/>
    </location>
</feature>
<comment type="caution">
    <text evidence="2">The sequence shown here is derived from an EMBL/GenBank/DDBJ whole genome shotgun (WGS) entry which is preliminary data.</text>
</comment>
<accession>A0A7I9V3M1</accession>
<organism evidence="2 3">
    <name type="scientific">Gordonia spumicola</name>
    <dbReference type="NCBI Taxonomy" id="589161"/>
    <lineage>
        <taxon>Bacteria</taxon>
        <taxon>Bacillati</taxon>
        <taxon>Actinomycetota</taxon>
        <taxon>Actinomycetes</taxon>
        <taxon>Mycobacteriales</taxon>
        <taxon>Gordoniaceae</taxon>
        <taxon>Gordonia</taxon>
    </lineage>
</organism>
<dbReference type="AlphaFoldDB" id="A0A7I9V3M1"/>
<feature type="region of interest" description="Disordered" evidence="1">
    <location>
        <begin position="114"/>
        <end position="167"/>
    </location>
</feature>
<evidence type="ECO:0000313" key="3">
    <source>
        <dbReference type="Proteomes" id="UP000444960"/>
    </source>
</evidence>
<dbReference type="Proteomes" id="UP000444960">
    <property type="component" value="Unassembled WGS sequence"/>
</dbReference>
<evidence type="ECO:0000313" key="2">
    <source>
        <dbReference type="EMBL" id="GED99761.1"/>
    </source>
</evidence>
<name>A0A7I9V3M1_9ACTN</name>
<reference evidence="3" key="1">
    <citation type="submission" date="2019-06" db="EMBL/GenBank/DDBJ databases">
        <title>Gordonia isolated from sludge of a wastewater treatment plant.</title>
        <authorList>
            <person name="Tamura T."/>
            <person name="Aoyama K."/>
            <person name="Kang Y."/>
            <person name="Saito S."/>
            <person name="Akiyama N."/>
            <person name="Yazawa K."/>
            <person name="Gonoi T."/>
            <person name="Mikami Y."/>
        </authorList>
    </citation>
    <scope>NUCLEOTIDE SEQUENCE [LARGE SCALE GENOMIC DNA]</scope>
    <source>
        <strain evidence="3">NBRC 107696</strain>
    </source>
</reference>
<sequence length="167" mass="17919">MAEPKTKPTDASVDAFLDAATPARRRADGLVLVDLFREVTGVDPVMWGPSMVGFGRYRYISPVNPRTRGDWPKTAFSPRKASLSLYGLKDLPEGAALLPELGVYTEGMGCACTSRNSTTSTSASSGVSSPSPGREPTTPNRPDIPSAERDRWSDQRRGRSNSATTAV</sequence>
<dbReference type="EMBL" id="BJOV01000001">
    <property type="protein sequence ID" value="GED99761.1"/>
    <property type="molecule type" value="Genomic_DNA"/>
</dbReference>
<evidence type="ECO:0008006" key="4">
    <source>
        <dbReference type="Google" id="ProtNLM"/>
    </source>
</evidence>
<proteinExistence type="predicted"/>
<dbReference type="RefSeq" id="WP_228461109.1">
    <property type="nucleotide sequence ID" value="NZ_BJOV01000001.1"/>
</dbReference>